<dbReference type="AlphaFoldDB" id="A0AA36G9Z1"/>
<evidence type="ECO:0000313" key="4">
    <source>
        <dbReference type="Proteomes" id="UP001177023"/>
    </source>
</evidence>
<evidence type="ECO:0000313" key="3">
    <source>
        <dbReference type="EMBL" id="CAJ0584675.1"/>
    </source>
</evidence>
<keyword evidence="4" id="KW-1185">Reference proteome</keyword>
<accession>A0AA36G9Z1</accession>
<name>A0AA36G9Z1_9BILA</name>
<feature type="compositionally biased region" description="Polar residues" evidence="1">
    <location>
        <begin position="251"/>
        <end position="262"/>
    </location>
</feature>
<sequence length="262" mass="29054">MFSAVDVSYKFIARTIKDEPVNEIMQAHARLINIAVKSMGDAQLSHKPIFASLGPDRPRDPHPLCLTLQDATRLAETSGKDMLVLILTTEATYGEFPEPGAVVLPDPAIFSRGNTFRGAAELHSTNAHYYVSMKIIQRCPDGRYGYLCQTLCPCAANWPCSVEFGVCVPHPTPNAIKAENGWLFLLLGLAAVCCFCVVIMGVFGVMVKILKKKRAHRSRHHDSPSTEDESKEHRSKKHKKHKRKRRDPTVSEETGGTTEDIA</sequence>
<keyword evidence="2" id="KW-0812">Transmembrane</keyword>
<keyword evidence="2" id="KW-1133">Transmembrane helix</keyword>
<evidence type="ECO:0000256" key="2">
    <source>
        <dbReference type="SAM" id="Phobius"/>
    </source>
</evidence>
<feature type="region of interest" description="Disordered" evidence="1">
    <location>
        <begin position="214"/>
        <end position="262"/>
    </location>
</feature>
<feature type="non-terminal residue" evidence="3">
    <location>
        <position position="262"/>
    </location>
</feature>
<reference evidence="3" key="1">
    <citation type="submission" date="2023-06" db="EMBL/GenBank/DDBJ databases">
        <authorList>
            <person name="Delattre M."/>
        </authorList>
    </citation>
    <scope>NUCLEOTIDE SEQUENCE</scope>
    <source>
        <strain evidence="3">AF72</strain>
    </source>
</reference>
<evidence type="ECO:0000256" key="1">
    <source>
        <dbReference type="SAM" id="MobiDB-lite"/>
    </source>
</evidence>
<proteinExistence type="predicted"/>
<feature type="transmembrane region" description="Helical" evidence="2">
    <location>
        <begin position="182"/>
        <end position="210"/>
    </location>
</feature>
<dbReference type="EMBL" id="CATQJA010002699">
    <property type="protein sequence ID" value="CAJ0584675.1"/>
    <property type="molecule type" value="Genomic_DNA"/>
</dbReference>
<feature type="compositionally biased region" description="Basic and acidic residues" evidence="1">
    <location>
        <begin position="221"/>
        <end position="232"/>
    </location>
</feature>
<keyword evidence="2" id="KW-0472">Membrane</keyword>
<gene>
    <name evidence="3" type="ORF">MSPICULIGERA_LOCUS22720</name>
</gene>
<protein>
    <submittedName>
        <fullName evidence="3">Uncharacterized protein</fullName>
    </submittedName>
</protein>
<organism evidence="3 4">
    <name type="scientific">Mesorhabditis spiculigera</name>
    <dbReference type="NCBI Taxonomy" id="96644"/>
    <lineage>
        <taxon>Eukaryota</taxon>
        <taxon>Metazoa</taxon>
        <taxon>Ecdysozoa</taxon>
        <taxon>Nematoda</taxon>
        <taxon>Chromadorea</taxon>
        <taxon>Rhabditida</taxon>
        <taxon>Rhabditina</taxon>
        <taxon>Rhabditomorpha</taxon>
        <taxon>Rhabditoidea</taxon>
        <taxon>Rhabditidae</taxon>
        <taxon>Mesorhabditinae</taxon>
        <taxon>Mesorhabditis</taxon>
    </lineage>
</organism>
<comment type="caution">
    <text evidence="3">The sequence shown here is derived from an EMBL/GenBank/DDBJ whole genome shotgun (WGS) entry which is preliminary data.</text>
</comment>
<dbReference type="Proteomes" id="UP001177023">
    <property type="component" value="Unassembled WGS sequence"/>
</dbReference>
<feature type="compositionally biased region" description="Basic residues" evidence="1">
    <location>
        <begin position="233"/>
        <end position="246"/>
    </location>
</feature>